<evidence type="ECO:0000313" key="5">
    <source>
        <dbReference type="Proteomes" id="UP000886861"/>
    </source>
</evidence>
<sequence length="424" mass="47258">MQLTAEEKKILDGAEGETKAKILRTLVEFGDLFGAKRLVEVTHDGHLVTSFGIGLLKPVFRTMDEIIAAGLKTKYPFTVDPRPIDYENVKCGLLDKLIFSKIMYSKQKLYEEQLKKIGLRDEKSFTCTNYLPEVGNTPKYGDILSWAESSAVVFANSVLGARCNRNSGMIDIFGAIIGKVPEFGLLTDEGRKASFVIEVKTSKIPEAQVLGSAIGLKVMEAVPYIKGLDKFLGTELTDDVVAYLKDMGAASASNGAVGLYHVENLTPEAKKLKEKLILDNAETYVIDDAELERVYRSYPVMWKNKQAKPSLCFIGCPHLTYSQLISWTKNLENALKEAGRKKVKVRTIFTTSPNVEEKFKQTEEYKKLMKMGVKISNICPLMYTNNPIAGGKPIITNSNKLRTYSKSRYYKDEEIVKIIAGGKA</sequence>
<keyword evidence="1" id="KW-0408">Iron</keyword>
<name>A0A9D1NE69_9FIRM</name>
<organism evidence="4 5">
    <name type="scientific">Candidatus Caccopulliclostridium gallistercoris</name>
    <dbReference type="NCBI Taxonomy" id="2840719"/>
    <lineage>
        <taxon>Bacteria</taxon>
        <taxon>Bacillati</taxon>
        <taxon>Bacillota</taxon>
        <taxon>Clostridia</taxon>
        <taxon>Candidatus Caccopulliclostridium</taxon>
    </lineage>
</organism>
<gene>
    <name evidence="4" type="ORF">IAA62_02830</name>
</gene>
<reference evidence="4" key="1">
    <citation type="submission" date="2020-10" db="EMBL/GenBank/DDBJ databases">
        <authorList>
            <person name="Gilroy R."/>
        </authorList>
    </citation>
    <scope>NUCLEOTIDE SEQUENCE</scope>
    <source>
        <strain evidence="4">CHK186-9395</strain>
    </source>
</reference>
<dbReference type="Pfam" id="PF04412">
    <property type="entry name" value="AcnX"/>
    <property type="match status" value="1"/>
</dbReference>
<dbReference type="GO" id="GO:0016829">
    <property type="term" value="F:lyase activity"/>
    <property type="evidence" value="ECO:0007669"/>
    <property type="project" value="UniProtKB-KW"/>
</dbReference>
<dbReference type="InterPro" id="IPR007506">
    <property type="entry name" value="PMDh-L-like_dom"/>
</dbReference>
<proteinExistence type="predicted"/>
<evidence type="ECO:0000256" key="2">
    <source>
        <dbReference type="ARBA" id="ARBA00023239"/>
    </source>
</evidence>
<dbReference type="AlphaFoldDB" id="A0A9D1NE69"/>
<comment type="caution">
    <text evidence="4">The sequence shown here is derived from an EMBL/GenBank/DDBJ whole genome shotgun (WGS) entry which is preliminary data.</text>
</comment>
<evidence type="ECO:0000259" key="3">
    <source>
        <dbReference type="Pfam" id="PF04412"/>
    </source>
</evidence>
<evidence type="ECO:0000256" key="1">
    <source>
        <dbReference type="ARBA" id="ARBA00023004"/>
    </source>
</evidence>
<dbReference type="EMBL" id="DVOJ01000010">
    <property type="protein sequence ID" value="HIV01469.1"/>
    <property type="molecule type" value="Genomic_DNA"/>
</dbReference>
<evidence type="ECO:0000313" key="4">
    <source>
        <dbReference type="EMBL" id="HIV01469.1"/>
    </source>
</evidence>
<accession>A0A9D1NE69</accession>
<dbReference type="PANTHER" id="PTHR36577">
    <property type="entry name" value="DUF521 DOMAIN PROTEIN (AFU_ORTHOLOGUE AFUA_6G00490)"/>
    <property type="match status" value="1"/>
</dbReference>
<reference evidence="4" key="2">
    <citation type="journal article" date="2021" name="PeerJ">
        <title>Extensive microbial diversity within the chicken gut microbiome revealed by metagenomics and culture.</title>
        <authorList>
            <person name="Gilroy R."/>
            <person name="Ravi A."/>
            <person name="Getino M."/>
            <person name="Pursley I."/>
            <person name="Horton D.L."/>
            <person name="Alikhan N.F."/>
            <person name="Baker D."/>
            <person name="Gharbi K."/>
            <person name="Hall N."/>
            <person name="Watson M."/>
            <person name="Adriaenssens E.M."/>
            <person name="Foster-Nyarko E."/>
            <person name="Jarju S."/>
            <person name="Secka A."/>
            <person name="Antonio M."/>
            <person name="Oren A."/>
            <person name="Chaudhuri R.R."/>
            <person name="La Ragione R."/>
            <person name="Hildebrand F."/>
            <person name="Pallen M.J."/>
        </authorList>
    </citation>
    <scope>NUCLEOTIDE SEQUENCE</scope>
    <source>
        <strain evidence="4">CHK186-9395</strain>
    </source>
</reference>
<dbReference type="Proteomes" id="UP000886861">
    <property type="component" value="Unassembled WGS sequence"/>
</dbReference>
<protein>
    <submittedName>
        <fullName evidence="4">Aconitase X catalytic domain-containing protein</fullName>
    </submittedName>
</protein>
<keyword evidence="2" id="KW-0456">Lyase</keyword>
<dbReference type="PANTHER" id="PTHR36577:SF3">
    <property type="entry name" value="DUF521 DOMAIN PROTEIN (AFU_ORTHOLOGUE AFUA_6G00490)"/>
    <property type="match status" value="1"/>
</dbReference>
<feature type="domain" description="Phosphomevalonate dehydratase large subunit-like" evidence="3">
    <location>
        <begin position="1"/>
        <end position="409"/>
    </location>
</feature>